<dbReference type="GO" id="GO:0005524">
    <property type="term" value="F:ATP binding"/>
    <property type="evidence" value="ECO:0007669"/>
    <property type="project" value="UniProtKB-KW"/>
</dbReference>
<dbReference type="PANTHER" id="PTHR32309:SF13">
    <property type="entry name" value="FERRIC ENTEROBACTIN TRANSPORT PROTEIN FEPE"/>
    <property type="match status" value="1"/>
</dbReference>
<dbReference type="Pfam" id="PF13614">
    <property type="entry name" value="AAA_31"/>
    <property type="match status" value="1"/>
</dbReference>
<dbReference type="NCBIfam" id="TIGR01007">
    <property type="entry name" value="eps_fam"/>
    <property type="match status" value="1"/>
</dbReference>
<comment type="subcellular location">
    <subcellularLocation>
        <location evidence="1">Cell inner membrane</location>
        <topology evidence="1">Multi-pass membrane protein</topology>
    </subcellularLocation>
</comment>
<dbReference type="Pfam" id="PF02706">
    <property type="entry name" value="Wzz"/>
    <property type="match status" value="1"/>
</dbReference>
<dbReference type="InterPro" id="IPR032807">
    <property type="entry name" value="GNVR"/>
</dbReference>
<dbReference type="PANTHER" id="PTHR32309">
    <property type="entry name" value="TYROSINE-PROTEIN KINASE"/>
    <property type="match status" value="1"/>
</dbReference>
<dbReference type="InterPro" id="IPR027417">
    <property type="entry name" value="P-loop_NTPase"/>
</dbReference>
<dbReference type="CDD" id="cd05387">
    <property type="entry name" value="BY-kinase"/>
    <property type="match status" value="1"/>
</dbReference>
<protein>
    <recommendedName>
        <fullName evidence="4">non-specific protein-tyrosine kinase</fullName>
        <ecNumber evidence="4">2.7.10.2</ecNumber>
    </recommendedName>
</protein>
<feature type="domain" description="AAA" evidence="19">
    <location>
        <begin position="540"/>
        <end position="695"/>
    </location>
</feature>
<feature type="region of interest" description="Disordered" evidence="16">
    <location>
        <begin position="119"/>
        <end position="145"/>
    </location>
</feature>
<evidence type="ECO:0000256" key="10">
    <source>
        <dbReference type="ARBA" id="ARBA00022777"/>
    </source>
</evidence>
<dbReference type="OrthoDB" id="230260at2"/>
<reference evidence="21 22" key="1">
    <citation type="submission" date="2018-02" db="EMBL/GenBank/DDBJ databases">
        <title>Whole genome sequencing of endophytic bacterium.</title>
        <authorList>
            <person name="Eedara R."/>
            <person name="Podile A.R."/>
        </authorList>
    </citation>
    <scope>NUCLEOTIDE SEQUENCE [LARGE SCALE GENOMIC DNA]</scope>
    <source>
        <strain evidence="21 22">RP1T</strain>
    </source>
</reference>
<evidence type="ECO:0000256" key="3">
    <source>
        <dbReference type="ARBA" id="ARBA00008883"/>
    </source>
</evidence>
<dbReference type="InterPro" id="IPR005702">
    <property type="entry name" value="Wzc-like_C"/>
</dbReference>
<evidence type="ECO:0000256" key="5">
    <source>
        <dbReference type="ARBA" id="ARBA00022475"/>
    </source>
</evidence>
<feature type="transmembrane region" description="Helical" evidence="17">
    <location>
        <begin position="35"/>
        <end position="54"/>
    </location>
</feature>
<organism evidence="21 22">
    <name type="scientific">Labrys okinawensis</name>
    <dbReference type="NCBI Taxonomy" id="346911"/>
    <lineage>
        <taxon>Bacteria</taxon>
        <taxon>Pseudomonadati</taxon>
        <taxon>Pseudomonadota</taxon>
        <taxon>Alphaproteobacteria</taxon>
        <taxon>Hyphomicrobiales</taxon>
        <taxon>Xanthobacteraceae</taxon>
        <taxon>Labrys</taxon>
    </lineage>
</organism>
<evidence type="ECO:0000259" key="20">
    <source>
        <dbReference type="Pfam" id="PF13807"/>
    </source>
</evidence>
<comment type="catalytic activity">
    <reaction evidence="15">
        <text>L-tyrosyl-[protein] + ATP = O-phospho-L-tyrosyl-[protein] + ADP + H(+)</text>
        <dbReference type="Rhea" id="RHEA:10596"/>
        <dbReference type="Rhea" id="RHEA-COMP:10136"/>
        <dbReference type="Rhea" id="RHEA-COMP:20101"/>
        <dbReference type="ChEBI" id="CHEBI:15378"/>
        <dbReference type="ChEBI" id="CHEBI:30616"/>
        <dbReference type="ChEBI" id="CHEBI:46858"/>
        <dbReference type="ChEBI" id="CHEBI:61978"/>
        <dbReference type="ChEBI" id="CHEBI:456216"/>
        <dbReference type="EC" id="2.7.10.2"/>
    </reaction>
</comment>
<keyword evidence="8 17" id="KW-0812">Transmembrane</keyword>
<dbReference type="GO" id="GO:0005886">
    <property type="term" value="C:plasma membrane"/>
    <property type="evidence" value="ECO:0007669"/>
    <property type="project" value="UniProtKB-SubCell"/>
</dbReference>
<proteinExistence type="inferred from homology"/>
<keyword evidence="10" id="KW-0418">Kinase</keyword>
<keyword evidence="11" id="KW-0067">ATP-binding</keyword>
<comment type="caution">
    <text evidence="21">The sequence shown here is derived from an EMBL/GenBank/DDBJ whole genome shotgun (WGS) entry which is preliminary data.</text>
</comment>
<dbReference type="Proteomes" id="UP000237682">
    <property type="component" value="Unassembled WGS sequence"/>
</dbReference>
<feature type="domain" description="Polysaccharide chain length determinant N-terminal" evidence="18">
    <location>
        <begin position="22"/>
        <end position="109"/>
    </location>
</feature>
<keyword evidence="7" id="KW-0808">Transferase</keyword>
<evidence type="ECO:0000256" key="13">
    <source>
        <dbReference type="ARBA" id="ARBA00023136"/>
    </source>
</evidence>
<gene>
    <name evidence="21" type="ORF">C5L14_01245</name>
</gene>
<keyword evidence="12 17" id="KW-1133">Transmembrane helix</keyword>
<dbReference type="EC" id="2.7.10.2" evidence="4"/>
<name>A0A2S9QIR3_9HYPH</name>
<evidence type="ECO:0000256" key="17">
    <source>
        <dbReference type="SAM" id="Phobius"/>
    </source>
</evidence>
<evidence type="ECO:0000256" key="11">
    <source>
        <dbReference type="ARBA" id="ARBA00022840"/>
    </source>
</evidence>
<evidence type="ECO:0000256" key="12">
    <source>
        <dbReference type="ARBA" id="ARBA00022989"/>
    </source>
</evidence>
<evidence type="ECO:0000256" key="4">
    <source>
        <dbReference type="ARBA" id="ARBA00011903"/>
    </source>
</evidence>
<evidence type="ECO:0000259" key="18">
    <source>
        <dbReference type="Pfam" id="PF02706"/>
    </source>
</evidence>
<evidence type="ECO:0000259" key="19">
    <source>
        <dbReference type="Pfam" id="PF13614"/>
    </source>
</evidence>
<keyword evidence="13 17" id="KW-0472">Membrane</keyword>
<dbReference type="Pfam" id="PF13807">
    <property type="entry name" value="GNVR"/>
    <property type="match status" value="1"/>
</dbReference>
<evidence type="ECO:0000256" key="14">
    <source>
        <dbReference type="ARBA" id="ARBA00023137"/>
    </source>
</evidence>
<comment type="similarity">
    <text evidence="3">Belongs to the etk/wzc family.</text>
</comment>
<dbReference type="SUPFAM" id="SSF52540">
    <property type="entry name" value="P-loop containing nucleoside triphosphate hydrolases"/>
    <property type="match status" value="1"/>
</dbReference>
<dbReference type="EMBL" id="PUEJ01000001">
    <property type="protein sequence ID" value="PRH89249.1"/>
    <property type="molecule type" value="Genomic_DNA"/>
</dbReference>
<dbReference type="InterPro" id="IPR003856">
    <property type="entry name" value="LPS_length_determ_N"/>
</dbReference>
<dbReference type="AlphaFoldDB" id="A0A2S9QIR3"/>
<keyword evidence="5" id="KW-1003">Cell membrane</keyword>
<dbReference type="Gene3D" id="3.40.50.300">
    <property type="entry name" value="P-loop containing nucleotide triphosphate hydrolases"/>
    <property type="match status" value="1"/>
</dbReference>
<evidence type="ECO:0000313" key="21">
    <source>
        <dbReference type="EMBL" id="PRH89249.1"/>
    </source>
</evidence>
<evidence type="ECO:0000313" key="22">
    <source>
        <dbReference type="Proteomes" id="UP000237682"/>
    </source>
</evidence>
<comment type="similarity">
    <text evidence="2">Belongs to the CpsD/CapB family.</text>
</comment>
<dbReference type="InterPro" id="IPR050445">
    <property type="entry name" value="Bact_polysacc_biosynth/exp"/>
</dbReference>
<dbReference type="GO" id="GO:0004715">
    <property type="term" value="F:non-membrane spanning protein tyrosine kinase activity"/>
    <property type="evidence" value="ECO:0007669"/>
    <property type="project" value="UniProtKB-EC"/>
</dbReference>
<evidence type="ECO:0000256" key="1">
    <source>
        <dbReference type="ARBA" id="ARBA00004429"/>
    </source>
</evidence>
<evidence type="ECO:0000256" key="6">
    <source>
        <dbReference type="ARBA" id="ARBA00022519"/>
    </source>
</evidence>
<evidence type="ECO:0000256" key="15">
    <source>
        <dbReference type="ARBA" id="ARBA00051245"/>
    </source>
</evidence>
<sequence>MLNRLDTRLRGLDDGEAQGGGFDIRDTVNFVWRQWAFILAWTILAALLGAIYIARQTPLYTATTQLLLDPRKEKAAGPDSIYTDTALDLSVVESEIAVMRSTVLLKRVVLKEGLLNGSGEAARSSRDSAGSPPLPSPAPAGDADDAMSPAMVAAVEDLKNAVTISRAGQAYVINVSYTSDSPAKAMQLANAIADAYVVDKLDARFEAAKRASNWLNDRLVELRQQLRLSEEAVTKFRADNNLAQAVPGATLNQEQLTQLNGRLVAARADTAERKSHLDLLNKIQAERGKLDALPEAASSGVLADLRRQENDLSRQEADLLARYTGAHPQVVNVRAQLSDVRRSIANTLRQIASDVRNNYNLALARQEAAEQALKEASGQSDLDASKTISLRELERTAAVNKSLFEDFLQRARLTQEQSTFEARDARIITPAVAPGVPSSPKRTQIILTSLILGLIVGIGAAYLKEALNAGFTTPREIETLLEMPLLASISRFSPRTKDENGRLLSLPEYPLRMPLARSSEAIRSLRSAVQMSDVDSPPKVVQVTSTLPGEGKTTIALMMATSAAQSGQNVLFIDCDLRHPSASAQLRTERGPGLIECLLGEIELEQALFYSEKFRIWALCAGGESKNQPDLLASERMKALMAKVRSRFDVVIVDTPPMGPVIDPVIVSNLVDKVIYIVRWAATAREMVQQSLRQIAGQKKVAGIVFNHIMDDKAKKYGRFAYGYYYGSRYYRKYYEK</sequence>
<feature type="domain" description="Tyrosine-protein kinase G-rich" evidence="20">
    <location>
        <begin position="392"/>
        <end position="466"/>
    </location>
</feature>
<keyword evidence="9" id="KW-0547">Nucleotide-binding</keyword>
<dbReference type="RefSeq" id="WP_105860215.1">
    <property type="nucleotide sequence ID" value="NZ_PUEJ01000001.1"/>
</dbReference>
<dbReference type="InterPro" id="IPR025669">
    <property type="entry name" value="AAA_dom"/>
</dbReference>
<keyword evidence="14" id="KW-0829">Tyrosine-protein kinase</keyword>
<evidence type="ECO:0000256" key="2">
    <source>
        <dbReference type="ARBA" id="ARBA00007316"/>
    </source>
</evidence>
<evidence type="ECO:0000256" key="8">
    <source>
        <dbReference type="ARBA" id="ARBA00022692"/>
    </source>
</evidence>
<keyword evidence="22" id="KW-1185">Reference proteome</keyword>
<evidence type="ECO:0000256" key="9">
    <source>
        <dbReference type="ARBA" id="ARBA00022741"/>
    </source>
</evidence>
<keyword evidence="6" id="KW-0997">Cell inner membrane</keyword>
<evidence type="ECO:0000256" key="7">
    <source>
        <dbReference type="ARBA" id="ARBA00022679"/>
    </source>
</evidence>
<accession>A0A2S9QIR3</accession>
<evidence type="ECO:0000256" key="16">
    <source>
        <dbReference type="SAM" id="MobiDB-lite"/>
    </source>
</evidence>